<evidence type="ECO:0000256" key="11">
    <source>
        <dbReference type="HAMAP-Rule" id="MF_00127"/>
    </source>
</evidence>
<dbReference type="HAMAP" id="MF_00127">
    <property type="entry name" value="His_tRNA_synth"/>
    <property type="match status" value="1"/>
</dbReference>
<dbReference type="GO" id="GO:0005737">
    <property type="term" value="C:cytoplasm"/>
    <property type="evidence" value="ECO:0007669"/>
    <property type="project" value="UniProtKB-SubCell"/>
</dbReference>
<dbReference type="InterPro" id="IPR033656">
    <property type="entry name" value="HisRS_anticodon"/>
</dbReference>
<dbReference type="PANTHER" id="PTHR43707">
    <property type="entry name" value="HISTIDYL-TRNA SYNTHETASE"/>
    <property type="match status" value="1"/>
</dbReference>
<dbReference type="PANTHER" id="PTHR43707:SF1">
    <property type="entry name" value="HISTIDINE--TRNA LIGASE, MITOCHONDRIAL-RELATED"/>
    <property type="match status" value="1"/>
</dbReference>
<feature type="binding site" evidence="12">
    <location>
        <position position="112"/>
    </location>
    <ligand>
        <name>L-histidine</name>
        <dbReference type="ChEBI" id="CHEBI:57595"/>
    </ligand>
</feature>
<dbReference type="InterPro" id="IPR006195">
    <property type="entry name" value="aa-tRNA-synth_II"/>
</dbReference>
<feature type="binding site" evidence="12">
    <location>
        <begin position="261"/>
        <end position="262"/>
    </location>
    <ligand>
        <name>L-histidine</name>
        <dbReference type="ChEBI" id="CHEBI:57595"/>
    </ligand>
</feature>
<feature type="domain" description="Aminoacyl-transfer RNA synthetases class-II family profile" evidence="13">
    <location>
        <begin position="1"/>
        <end position="322"/>
    </location>
</feature>
<evidence type="ECO:0000256" key="1">
    <source>
        <dbReference type="ARBA" id="ARBA00004496"/>
    </source>
</evidence>
<feature type="binding site" evidence="12">
    <location>
        <position position="257"/>
    </location>
    <ligand>
        <name>L-histidine</name>
        <dbReference type="ChEBI" id="CHEBI:57595"/>
    </ligand>
</feature>
<keyword evidence="4 11" id="KW-0963">Cytoplasm</keyword>
<keyword evidence="8 11" id="KW-0648">Protein biosynthesis</keyword>
<dbReference type="PROSITE" id="PS50862">
    <property type="entry name" value="AA_TRNA_LIGASE_II"/>
    <property type="match status" value="1"/>
</dbReference>
<evidence type="ECO:0000313" key="15">
    <source>
        <dbReference type="Proteomes" id="UP000243205"/>
    </source>
</evidence>
<evidence type="ECO:0000256" key="8">
    <source>
        <dbReference type="ARBA" id="ARBA00022917"/>
    </source>
</evidence>
<dbReference type="Proteomes" id="UP000243205">
    <property type="component" value="Unassembled WGS sequence"/>
</dbReference>
<comment type="subunit">
    <text evidence="3 11">Homodimer.</text>
</comment>
<dbReference type="EMBL" id="FNAQ01000012">
    <property type="protein sequence ID" value="SDE46514.1"/>
    <property type="molecule type" value="Genomic_DNA"/>
</dbReference>
<dbReference type="Pfam" id="PF13393">
    <property type="entry name" value="tRNA-synt_His"/>
    <property type="match status" value="1"/>
</dbReference>
<dbReference type="InterPro" id="IPR004516">
    <property type="entry name" value="HisRS/HisZ"/>
</dbReference>
<evidence type="ECO:0000256" key="10">
    <source>
        <dbReference type="ARBA" id="ARBA00047639"/>
    </source>
</evidence>
<dbReference type="OrthoDB" id="9800814at2"/>
<keyword evidence="9 11" id="KW-0030">Aminoacyl-tRNA synthetase</keyword>
<comment type="subcellular location">
    <subcellularLocation>
        <location evidence="1 11">Cytoplasm</location>
    </subcellularLocation>
</comment>
<evidence type="ECO:0000256" key="6">
    <source>
        <dbReference type="ARBA" id="ARBA00022741"/>
    </source>
</evidence>
<dbReference type="InterPro" id="IPR041715">
    <property type="entry name" value="HisRS-like_core"/>
</dbReference>
<evidence type="ECO:0000256" key="9">
    <source>
        <dbReference type="ARBA" id="ARBA00023146"/>
    </source>
</evidence>
<evidence type="ECO:0000256" key="4">
    <source>
        <dbReference type="ARBA" id="ARBA00022490"/>
    </source>
</evidence>
<dbReference type="InterPro" id="IPR004154">
    <property type="entry name" value="Anticodon-bd"/>
</dbReference>
<gene>
    <name evidence="11" type="primary">hisS</name>
    <name evidence="14" type="ORF">SAMN05661003_11225</name>
</gene>
<dbReference type="GO" id="GO:0004821">
    <property type="term" value="F:histidine-tRNA ligase activity"/>
    <property type="evidence" value="ECO:0007669"/>
    <property type="project" value="UniProtKB-UniRule"/>
</dbReference>
<dbReference type="Pfam" id="PF03129">
    <property type="entry name" value="HGTP_anticodon"/>
    <property type="match status" value="1"/>
</dbReference>
<evidence type="ECO:0000256" key="2">
    <source>
        <dbReference type="ARBA" id="ARBA00008226"/>
    </source>
</evidence>
<dbReference type="GO" id="GO:0006427">
    <property type="term" value="P:histidyl-tRNA aminoacylation"/>
    <property type="evidence" value="ECO:0007669"/>
    <property type="project" value="UniProtKB-UniRule"/>
</dbReference>
<dbReference type="FunFam" id="3.30.930.10:FF:000005">
    <property type="entry name" value="Histidine--tRNA ligase"/>
    <property type="match status" value="1"/>
</dbReference>
<protein>
    <recommendedName>
        <fullName evidence="11">Histidine--tRNA ligase</fullName>
        <ecNumber evidence="11">6.1.1.21</ecNumber>
    </recommendedName>
    <alternativeName>
        <fullName evidence="11">Histidyl-tRNA synthetase</fullName>
        <shortName evidence="11">HisRS</shortName>
    </alternativeName>
</protein>
<evidence type="ECO:0000256" key="12">
    <source>
        <dbReference type="PIRSR" id="PIRSR001549-1"/>
    </source>
</evidence>
<keyword evidence="6 11" id="KW-0547">Nucleotide-binding</keyword>
<dbReference type="PIRSF" id="PIRSF001549">
    <property type="entry name" value="His-tRNA_synth"/>
    <property type="match status" value="1"/>
</dbReference>
<dbReference type="STRING" id="57664.SAMN05661003_11225"/>
<comment type="catalytic activity">
    <reaction evidence="10 11">
        <text>tRNA(His) + L-histidine + ATP = L-histidyl-tRNA(His) + AMP + diphosphate + H(+)</text>
        <dbReference type="Rhea" id="RHEA:17313"/>
        <dbReference type="Rhea" id="RHEA-COMP:9665"/>
        <dbReference type="Rhea" id="RHEA-COMP:9689"/>
        <dbReference type="ChEBI" id="CHEBI:15378"/>
        <dbReference type="ChEBI" id="CHEBI:30616"/>
        <dbReference type="ChEBI" id="CHEBI:33019"/>
        <dbReference type="ChEBI" id="CHEBI:57595"/>
        <dbReference type="ChEBI" id="CHEBI:78442"/>
        <dbReference type="ChEBI" id="CHEBI:78527"/>
        <dbReference type="ChEBI" id="CHEBI:456215"/>
        <dbReference type="EC" id="6.1.1.21"/>
    </reaction>
</comment>
<organism evidence="14 15">
    <name type="scientific">Desulfuromonas thiophila</name>
    <dbReference type="NCBI Taxonomy" id="57664"/>
    <lineage>
        <taxon>Bacteria</taxon>
        <taxon>Pseudomonadati</taxon>
        <taxon>Thermodesulfobacteriota</taxon>
        <taxon>Desulfuromonadia</taxon>
        <taxon>Desulfuromonadales</taxon>
        <taxon>Desulfuromonadaceae</taxon>
        <taxon>Desulfuromonas</taxon>
    </lineage>
</organism>
<feature type="binding site" evidence="12">
    <location>
        <position position="130"/>
    </location>
    <ligand>
        <name>L-histidine</name>
        <dbReference type="ChEBI" id="CHEBI:57595"/>
    </ligand>
</feature>
<dbReference type="GO" id="GO:0005524">
    <property type="term" value="F:ATP binding"/>
    <property type="evidence" value="ECO:0007669"/>
    <property type="project" value="UniProtKB-UniRule"/>
</dbReference>
<dbReference type="EC" id="6.1.1.21" evidence="11"/>
<dbReference type="InterPro" id="IPR045864">
    <property type="entry name" value="aa-tRNA-synth_II/BPL/LPL"/>
</dbReference>
<evidence type="ECO:0000256" key="5">
    <source>
        <dbReference type="ARBA" id="ARBA00022598"/>
    </source>
</evidence>
<dbReference type="InterPro" id="IPR015807">
    <property type="entry name" value="His-tRNA-ligase"/>
</dbReference>
<keyword evidence="7 11" id="KW-0067">ATP-binding</keyword>
<dbReference type="SUPFAM" id="SSF55681">
    <property type="entry name" value="Class II aaRS and biotin synthetases"/>
    <property type="match status" value="1"/>
</dbReference>
<dbReference type="CDD" id="cd00859">
    <property type="entry name" value="HisRS_anticodon"/>
    <property type="match status" value="1"/>
</dbReference>
<dbReference type="Gene3D" id="3.40.50.800">
    <property type="entry name" value="Anticodon-binding domain"/>
    <property type="match status" value="1"/>
</dbReference>
<dbReference type="InterPro" id="IPR036621">
    <property type="entry name" value="Anticodon-bd_dom_sf"/>
</dbReference>
<proteinExistence type="inferred from homology"/>
<keyword evidence="5 11" id="KW-0436">Ligase</keyword>
<accession>A0A1G7D4B4</accession>
<dbReference type="SUPFAM" id="SSF52954">
    <property type="entry name" value="Class II aaRS ABD-related"/>
    <property type="match status" value="1"/>
</dbReference>
<dbReference type="CDD" id="cd00773">
    <property type="entry name" value="HisRS-like_core"/>
    <property type="match status" value="1"/>
</dbReference>
<dbReference type="AlphaFoldDB" id="A0A1G7D4B4"/>
<evidence type="ECO:0000259" key="13">
    <source>
        <dbReference type="PROSITE" id="PS50862"/>
    </source>
</evidence>
<keyword evidence="15" id="KW-1185">Reference proteome</keyword>
<feature type="binding site" evidence="12">
    <location>
        <begin position="81"/>
        <end position="83"/>
    </location>
    <ligand>
        <name>L-histidine</name>
        <dbReference type="ChEBI" id="CHEBI:57595"/>
    </ligand>
</feature>
<evidence type="ECO:0000256" key="7">
    <source>
        <dbReference type="ARBA" id="ARBA00022840"/>
    </source>
</evidence>
<evidence type="ECO:0000313" key="14">
    <source>
        <dbReference type="EMBL" id="SDE46514.1"/>
    </source>
</evidence>
<evidence type="ECO:0000256" key="3">
    <source>
        <dbReference type="ARBA" id="ARBA00011738"/>
    </source>
</evidence>
<comment type="similarity">
    <text evidence="2 11">Belongs to the class-II aminoacyl-tRNA synthetase family.</text>
</comment>
<reference evidence="15" key="1">
    <citation type="submission" date="2016-10" db="EMBL/GenBank/DDBJ databases">
        <authorList>
            <person name="Varghese N."/>
            <person name="Submissions S."/>
        </authorList>
    </citation>
    <scope>NUCLEOTIDE SEQUENCE [LARGE SCALE GENOMIC DNA]</scope>
    <source>
        <strain evidence="15">DSM 8987</strain>
    </source>
</reference>
<sequence>MSITGIKGMNDILPQSVATWQFLEQQARAIFSVYGFEEIRVPVVEKTELFCRSIGETTDIVEKEMYSFTDRNDLSLTLRPEGTAPVMRAFIEHRLHNRDALNKLYYLGPMFRYERPQKGRYRQFHQIGAEVIGLDDPRIDAQVLAMLSHYFDAVGISAVSLQINSLGCPKCRPGYRQQLIDFLSQRLDSLCDDCRRRYGSNPLRVLDCKATGCRQATEQAPSVLDHLCPECNDHFSRLQQHLTELQVPYSINPRMVRGLDYYTKTTFEMVTGALGAQNAVAAGGRYDGLIAQLGGPDLPGIGFAMGVERLALLLGEDAIASPSPDLFIAALGEAAARQAFIWLHQLQRAGLQADMDFSGKSLKAQMRRADKLGSRFTLVLGDDELASGQAQLKRMADGQQSPIELDQLTTQLRAALDAAAAASL</sequence>
<dbReference type="Gene3D" id="3.30.930.10">
    <property type="entry name" value="Bira Bifunctional Protein, Domain 2"/>
    <property type="match status" value="1"/>
</dbReference>
<name>A0A1G7D4B4_9BACT</name>
<dbReference type="NCBIfam" id="TIGR00442">
    <property type="entry name" value="hisS"/>
    <property type="match status" value="1"/>
</dbReference>
<feature type="binding site" evidence="12">
    <location>
        <position position="126"/>
    </location>
    <ligand>
        <name>L-histidine</name>
        <dbReference type="ChEBI" id="CHEBI:57595"/>
    </ligand>
</feature>